<dbReference type="AlphaFoldDB" id="A0A381UXQ2"/>
<proteinExistence type="predicted"/>
<dbReference type="EMBL" id="UINC01007293">
    <property type="protein sequence ID" value="SVA32511.1"/>
    <property type="molecule type" value="Genomic_DNA"/>
</dbReference>
<accession>A0A381UXQ2</accession>
<sequence>VHVHLLGSNPANGCFLSKRFQKSFALKFSRLFVDFGSGVTPEEQDRAYVNRLMNMIVELPDSWRGVLLAMDGIYDSSGQLDLGETLFLIPNDYILSVASETEKLVPGASVNPYRKDALYELERVASLGAAVVKWIPNT</sequence>
<name>A0A381UXQ2_9ZZZZ</name>
<reference evidence="1" key="1">
    <citation type="submission" date="2018-05" db="EMBL/GenBank/DDBJ databases">
        <authorList>
            <person name="Lanie J.A."/>
            <person name="Ng W.-L."/>
            <person name="Kazmierczak K.M."/>
            <person name="Andrzejewski T.M."/>
            <person name="Davidsen T.M."/>
            <person name="Wayne K.J."/>
            <person name="Tettelin H."/>
            <person name="Glass J.I."/>
            <person name="Rusch D."/>
            <person name="Podicherti R."/>
            <person name="Tsui H.-C.T."/>
            <person name="Winkler M.E."/>
        </authorList>
    </citation>
    <scope>NUCLEOTIDE SEQUENCE</scope>
</reference>
<feature type="non-terminal residue" evidence="1">
    <location>
        <position position="138"/>
    </location>
</feature>
<gene>
    <name evidence="1" type="ORF">METZ01_LOCUS85365</name>
</gene>
<organism evidence="1">
    <name type="scientific">marine metagenome</name>
    <dbReference type="NCBI Taxonomy" id="408172"/>
    <lineage>
        <taxon>unclassified sequences</taxon>
        <taxon>metagenomes</taxon>
        <taxon>ecological metagenomes</taxon>
    </lineage>
</organism>
<feature type="non-terminal residue" evidence="1">
    <location>
        <position position="1"/>
    </location>
</feature>
<evidence type="ECO:0000313" key="1">
    <source>
        <dbReference type="EMBL" id="SVA32511.1"/>
    </source>
</evidence>
<protein>
    <submittedName>
        <fullName evidence="1">Uncharacterized protein</fullName>
    </submittedName>
</protein>